<proteinExistence type="predicted"/>
<accession>A0A0E9TN43</accession>
<organism evidence="1">
    <name type="scientific">Anguilla anguilla</name>
    <name type="common">European freshwater eel</name>
    <name type="synonym">Muraena anguilla</name>
    <dbReference type="NCBI Taxonomy" id="7936"/>
    <lineage>
        <taxon>Eukaryota</taxon>
        <taxon>Metazoa</taxon>
        <taxon>Chordata</taxon>
        <taxon>Craniata</taxon>
        <taxon>Vertebrata</taxon>
        <taxon>Euteleostomi</taxon>
        <taxon>Actinopterygii</taxon>
        <taxon>Neopterygii</taxon>
        <taxon>Teleostei</taxon>
        <taxon>Anguilliformes</taxon>
        <taxon>Anguillidae</taxon>
        <taxon>Anguilla</taxon>
    </lineage>
</organism>
<protein>
    <submittedName>
        <fullName evidence="1">Uncharacterized protein</fullName>
    </submittedName>
</protein>
<sequence>MKVAAFKVLCCDGSVISDTVLRAPSQQGGPSFQRN</sequence>
<reference evidence="1" key="2">
    <citation type="journal article" date="2015" name="Fish Shellfish Immunol.">
        <title>Early steps in the European eel (Anguilla anguilla)-Vibrio vulnificus interaction in the gills: Role of the RtxA13 toxin.</title>
        <authorList>
            <person name="Callol A."/>
            <person name="Pajuelo D."/>
            <person name="Ebbesson L."/>
            <person name="Teles M."/>
            <person name="MacKenzie S."/>
            <person name="Amaro C."/>
        </authorList>
    </citation>
    <scope>NUCLEOTIDE SEQUENCE</scope>
</reference>
<dbReference type="AlphaFoldDB" id="A0A0E9TN43"/>
<name>A0A0E9TN43_ANGAN</name>
<dbReference type="EMBL" id="GBXM01053556">
    <property type="protein sequence ID" value="JAH55021.1"/>
    <property type="molecule type" value="Transcribed_RNA"/>
</dbReference>
<reference evidence="1" key="1">
    <citation type="submission" date="2014-11" db="EMBL/GenBank/DDBJ databases">
        <authorList>
            <person name="Amaro Gonzalez C."/>
        </authorList>
    </citation>
    <scope>NUCLEOTIDE SEQUENCE</scope>
</reference>
<evidence type="ECO:0000313" key="1">
    <source>
        <dbReference type="EMBL" id="JAH55021.1"/>
    </source>
</evidence>